<dbReference type="EMBL" id="CP002546">
    <property type="protein sequence ID" value="ADY57727.1"/>
    <property type="molecule type" value="Genomic_DNA"/>
</dbReference>
<dbReference type="KEGG" id="pbs:Plabr_0097"/>
<proteinExistence type="predicted"/>
<dbReference type="STRING" id="756272.Plabr_0097"/>
<dbReference type="AlphaFoldDB" id="F0SMG5"/>
<reference evidence="2" key="1">
    <citation type="submission" date="2011-02" db="EMBL/GenBank/DDBJ databases">
        <title>The complete genome of Planctomyces brasiliensis DSM 5305.</title>
        <authorList>
            <person name="Lucas S."/>
            <person name="Copeland A."/>
            <person name="Lapidus A."/>
            <person name="Bruce D."/>
            <person name="Goodwin L."/>
            <person name="Pitluck S."/>
            <person name="Kyrpides N."/>
            <person name="Mavromatis K."/>
            <person name="Pagani I."/>
            <person name="Ivanova N."/>
            <person name="Ovchinnikova G."/>
            <person name="Lu M."/>
            <person name="Detter J.C."/>
            <person name="Han C."/>
            <person name="Land M."/>
            <person name="Hauser L."/>
            <person name="Markowitz V."/>
            <person name="Cheng J.-F."/>
            <person name="Hugenholtz P."/>
            <person name="Woyke T."/>
            <person name="Wu D."/>
            <person name="Tindall B."/>
            <person name="Pomrenke H.G."/>
            <person name="Brambilla E."/>
            <person name="Klenk H.-P."/>
            <person name="Eisen J.A."/>
        </authorList>
    </citation>
    <scope>NUCLEOTIDE SEQUENCE [LARGE SCALE GENOMIC DNA]</scope>
    <source>
        <strain evidence="2">ATCC 49424 / DSM 5305 / JCM 21570 / NBRC 103401 / IFAM 1448</strain>
    </source>
</reference>
<organism evidence="1 2">
    <name type="scientific">Rubinisphaera brasiliensis (strain ATCC 49424 / DSM 5305 / JCM 21570 / IAM 15109 / NBRC 103401 / IFAM 1448)</name>
    <name type="common">Planctomyces brasiliensis</name>
    <dbReference type="NCBI Taxonomy" id="756272"/>
    <lineage>
        <taxon>Bacteria</taxon>
        <taxon>Pseudomonadati</taxon>
        <taxon>Planctomycetota</taxon>
        <taxon>Planctomycetia</taxon>
        <taxon>Planctomycetales</taxon>
        <taxon>Planctomycetaceae</taxon>
        <taxon>Rubinisphaera</taxon>
    </lineage>
</organism>
<keyword evidence="2" id="KW-1185">Reference proteome</keyword>
<evidence type="ECO:0000313" key="1">
    <source>
        <dbReference type="EMBL" id="ADY57727.1"/>
    </source>
</evidence>
<accession>F0SMG5</accession>
<sequence length="385" mass="44100">MWDKLEQAISSDAGQGLDVLITELEQGDDPHLLFDAICLKWKYEHDLPLLQPTSVAEVPRDLKTEFEQVYIDAARRTGQALLDRKRLADAWMYFRAINEPEPVTAAIEECPVPEELDDSFEELLQLALYQRVNPPKGVELMLATHGMCNTVTALDQLYLDITPADRTRCARLMVNQLYDDLLHNVRNEVSQRTPMLPPDQPLRELIAGRIWLFENDNYHTDVSHLNAVVRFARALEGSDTAELEKAIQLAEYGDGLSPHLQYPSEPPFDTYYQSHQHYFKIVKGEEAEESLQFFKDRLTQATEPQDRELIAYVLVDLLMRTDDFANAIAVAEEHLNNVHEQSGFSFVSLCQDTNDMEALRRHARKVENPVLFAAAHLQRQQIENA</sequence>
<dbReference type="Proteomes" id="UP000006860">
    <property type="component" value="Chromosome"/>
</dbReference>
<protein>
    <submittedName>
        <fullName evidence="1">Uncharacterized protein</fullName>
    </submittedName>
</protein>
<dbReference type="RefSeq" id="WP_013626471.1">
    <property type="nucleotide sequence ID" value="NC_015174.1"/>
</dbReference>
<name>F0SMG5_RUBBR</name>
<gene>
    <name evidence="1" type="ordered locus">Plabr_0097</name>
</gene>
<evidence type="ECO:0000313" key="2">
    <source>
        <dbReference type="Proteomes" id="UP000006860"/>
    </source>
</evidence>
<dbReference type="OrthoDB" id="255759at2"/>
<dbReference type="eggNOG" id="ENOG502ZZTQ">
    <property type="taxonomic scope" value="Bacteria"/>
</dbReference>
<dbReference type="HOGENOM" id="CLU_683147_0_0_0"/>